<organism evidence="1 2">
    <name type="scientific">Pistacia integerrima</name>
    <dbReference type="NCBI Taxonomy" id="434235"/>
    <lineage>
        <taxon>Eukaryota</taxon>
        <taxon>Viridiplantae</taxon>
        <taxon>Streptophyta</taxon>
        <taxon>Embryophyta</taxon>
        <taxon>Tracheophyta</taxon>
        <taxon>Spermatophyta</taxon>
        <taxon>Magnoliopsida</taxon>
        <taxon>eudicotyledons</taxon>
        <taxon>Gunneridae</taxon>
        <taxon>Pentapetalae</taxon>
        <taxon>rosids</taxon>
        <taxon>malvids</taxon>
        <taxon>Sapindales</taxon>
        <taxon>Anacardiaceae</taxon>
        <taxon>Pistacia</taxon>
    </lineage>
</organism>
<dbReference type="EMBL" id="CM047743">
    <property type="protein sequence ID" value="KAJ0030860.1"/>
    <property type="molecule type" value="Genomic_DNA"/>
</dbReference>
<evidence type="ECO:0000313" key="1">
    <source>
        <dbReference type="EMBL" id="KAJ0030860.1"/>
    </source>
</evidence>
<protein>
    <submittedName>
        <fullName evidence="1">Uncharacterized protein</fullName>
    </submittedName>
</protein>
<keyword evidence="2" id="KW-1185">Reference proteome</keyword>
<accession>A0ACC0Y8L2</accession>
<name>A0ACC0Y8L2_9ROSI</name>
<reference evidence="2" key="1">
    <citation type="journal article" date="2023" name="G3 (Bethesda)">
        <title>Genome assembly and association tests identify interacting loci associated with vigor, precocity, and sex in interspecific pistachio rootstocks.</title>
        <authorList>
            <person name="Palmer W."/>
            <person name="Jacygrad E."/>
            <person name="Sagayaradj S."/>
            <person name="Cavanaugh K."/>
            <person name="Han R."/>
            <person name="Bertier L."/>
            <person name="Beede B."/>
            <person name="Kafkas S."/>
            <person name="Golino D."/>
            <person name="Preece J."/>
            <person name="Michelmore R."/>
        </authorList>
    </citation>
    <scope>NUCLEOTIDE SEQUENCE [LARGE SCALE GENOMIC DNA]</scope>
</reference>
<proteinExistence type="predicted"/>
<dbReference type="Proteomes" id="UP001163603">
    <property type="component" value="Chromosome 8"/>
</dbReference>
<sequence>MLKQMYLCGFVPKPELIAGVLSLGAQSRDLTVGRQLHALVIIHGLIEESVFLSTALLDLYSKCGELMTALRVFDQAEIKNEVSWTAMISGCIDNQNYDMGIDCFRAMQREGVKPNRVTLLVALLTCTELDFIEYGKAIHGYACRHGFDWNHRLSSALMHMYCECAEALHPARIIFERSEVKDVVMWSSIIAGYSRIGDCDEAMKLFRRMRVEGHEPNSKR</sequence>
<evidence type="ECO:0000313" key="2">
    <source>
        <dbReference type="Proteomes" id="UP001163603"/>
    </source>
</evidence>
<comment type="caution">
    <text evidence="1">The sequence shown here is derived from an EMBL/GenBank/DDBJ whole genome shotgun (WGS) entry which is preliminary data.</text>
</comment>
<gene>
    <name evidence="1" type="ORF">Pint_13888</name>
</gene>